<dbReference type="AlphaFoldDB" id="A0AAE0S489"/>
<evidence type="ECO:0000313" key="3">
    <source>
        <dbReference type="Proteomes" id="UP001195483"/>
    </source>
</evidence>
<feature type="compositionally biased region" description="Basic and acidic residues" evidence="1">
    <location>
        <begin position="7"/>
        <end position="22"/>
    </location>
</feature>
<proteinExistence type="predicted"/>
<name>A0AAE0S489_9BIVA</name>
<reference evidence="2" key="2">
    <citation type="journal article" date="2021" name="Genome Biol. Evol.">
        <title>Developing a high-quality reference genome for a parasitic bivalve with doubly uniparental inheritance (Bivalvia: Unionida).</title>
        <authorList>
            <person name="Smith C.H."/>
        </authorList>
    </citation>
    <scope>NUCLEOTIDE SEQUENCE</scope>
    <source>
        <strain evidence="2">CHS0354</strain>
        <tissue evidence="2">Mantle</tissue>
    </source>
</reference>
<feature type="compositionally biased region" description="Basic and acidic residues" evidence="1">
    <location>
        <begin position="80"/>
        <end position="110"/>
    </location>
</feature>
<accession>A0AAE0S489</accession>
<feature type="region of interest" description="Disordered" evidence="1">
    <location>
        <begin position="1"/>
        <end position="131"/>
    </location>
</feature>
<dbReference type="EMBL" id="JAEAOA010001308">
    <property type="protein sequence ID" value="KAK3584798.1"/>
    <property type="molecule type" value="Genomic_DNA"/>
</dbReference>
<reference evidence="2" key="3">
    <citation type="submission" date="2023-05" db="EMBL/GenBank/DDBJ databases">
        <authorList>
            <person name="Smith C.H."/>
        </authorList>
    </citation>
    <scope>NUCLEOTIDE SEQUENCE</scope>
    <source>
        <strain evidence="2">CHS0354</strain>
        <tissue evidence="2">Mantle</tissue>
    </source>
</reference>
<evidence type="ECO:0000313" key="2">
    <source>
        <dbReference type="EMBL" id="KAK3584798.1"/>
    </source>
</evidence>
<reference evidence="2" key="1">
    <citation type="journal article" date="2021" name="Genome Biol. Evol.">
        <title>A High-Quality Reference Genome for a Parasitic Bivalve with Doubly Uniparental Inheritance (Bivalvia: Unionida).</title>
        <authorList>
            <person name="Smith C.H."/>
        </authorList>
    </citation>
    <scope>NUCLEOTIDE SEQUENCE</scope>
    <source>
        <strain evidence="2">CHS0354</strain>
    </source>
</reference>
<sequence length="381" mass="44724">MESASYDPRHRIETQTIEHDNVPVHGSSPHWPQFDYSQEEVEELQQHQRTLKTWREHPRVNNRSRKAKKTQDNRVNSWLYEHKPNHHGTEQHHTRRDQQTQNHSHAENNRSTDQTSDPSPRPAGTSHTNNFTGIKYQPVLLTLYISSRERNFPNLSHTTISANRKVQYHGEFQYTTTKSKMIVWCETHQQLRKYLPIQDIAGVRLTTQMYWDKHKIRYSRRRHPIENRHRNRPNPRTKEHTDTIAICNIKVPDHDQYYTNLITAIEEEEQATMTRTTGNPTKSNPPWKIEECKAAIQSKKCALALFKRTKTSLTFNAYKQQETLTKEVIKQAKLTSCQNYNSTLNHQSPTREVSANIKAIKGKSPILIPFLACTQNNRKRA</sequence>
<organism evidence="2 3">
    <name type="scientific">Potamilus streckersoni</name>
    <dbReference type="NCBI Taxonomy" id="2493646"/>
    <lineage>
        <taxon>Eukaryota</taxon>
        <taxon>Metazoa</taxon>
        <taxon>Spiralia</taxon>
        <taxon>Lophotrochozoa</taxon>
        <taxon>Mollusca</taxon>
        <taxon>Bivalvia</taxon>
        <taxon>Autobranchia</taxon>
        <taxon>Heteroconchia</taxon>
        <taxon>Palaeoheterodonta</taxon>
        <taxon>Unionida</taxon>
        <taxon>Unionoidea</taxon>
        <taxon>Unionidae</taxon>
        <taxon>Ambleminae</taxon>
        <taxon>Lampsilini</taxon>
        <taxon>Potamilus</taxon>
    </lineage>
</organism>
<keyword evidence="3" id="KW-1185">Reference proteome</keyword>
<gene>
    <name evidence="2" type="ORF">CHS0354_021261</name>
</gene>
<comment type="caution">
    <text evidence="2">The sequence shown here is derived from an EMBL/GenBank/DDBJ whole genome shotgun (WGS) entry which is preliminary data.</text>
</comment>
<evidence type="ECO:0000256" key="1">
    <source>
        <dbReference type="SAM" id="MobiDB-lite"/>
    </source>
</evidence>
<dbReference type="Proteomes" id="UP001195483">
    <property type="component" value="Unassembled WGS sequence"/>
</dbReference>
<protein>
    <submittedName>
        <fullName evidence="2">Uncharacterized protein</fullName>
    </submittedName>
</protein>